<dbReference type="Pfam" id="PF09832">
    <property type="entry name" value="DUF2059"/>
    <property type="match status" value="1"/>
</dbReference>
<dbReference type="PROSITE" id="PS51257">
    <property type="entry name" value="PROKAR_LIPOPROTEIN"/>
    <property type="match status" value="1"/>
</dbReference>
<accession>A0AAW6VF21</accession>
<feature type="domain" description="DUF2059" evidence="1">
    <location>
        <begin position="292"/>
        <end position="336"/>
    </location>
</feature>
<dbReference type="EMBL" id="JAQTJK010000005">
    <property type="protein sequence ID" value="MDK2041298.1"/>
    <property type="molecule type" value="Genomic_DNA"/>
</dbReference>
<protein>
    <submittedName>
        <fullName evidence="2">DUF2059 domain-containing protein</fullName>
    </submittedName>
</protein>
<dbReference type="InterPro" id="IPR018637">
    <property type="entry name" value="DUF2059"/>
</dbReference>
<reference evidence="2" key="1">
    <citation type="journal article" date="2023" name="Antibiotics">
        <title>Genomic Characterization of Antibiotic-Resistant Campylobacterales Isolated from Chilean Poultry Meat.</title>
        <authorList>
            <person name="Concha-Toloza M."/>
            <person name="Lopez-Cantillo M."/>
            <person name="Molina-Mora J.A."/>
            <person name="Collado L."/>
        </authorList>
    </citation>
    <scope>NUCLEOTIDE SEQUENCE</scope>
    <source>
        <strain evidence="2">FR1p153A2</strain>
    </source>
</reference>
<proteinExistence type="predicted"/>
<reference evidence="2" key="2">
    <citation type="submission" date="2023-02" db="EMBL/GenBank/DDBJ databases">
        <authorList>
            <person name="Concha-Toloza M."/>
            <person name="Lopez-Cantillo M."/>
            <person name="Molina-Mora J."/>
            <person name="Collado L."/>
        </authorList>
    </citation>
    <scope>NUCLEOTIDE SEQUENCE</scope>
    <source>
        <strain evidence="2">FR1p153A2</strain>
    </source>
</reference>
<gene>
    <name evidence="2" type="ORF">PT517_05810</name>
</gene>
<organism evidence="2 3">
    <name type="scientific">Aliarcobacter butzleri</name>
    <dbReference type="NCBI Taxonomy" id="28197"/>
    <lineage>
        <taxon>Bacteria</taxon>
        <taxon>Pseudomonadati</taxon>
        <taxon>Campylobacterota</taxon>
        <taxon>Epsilonproteobacteria</taxon>
        <taxon>Campylobacterales</taxon>
        <taxon>Arcobacteraceae</taxon>
        <taxon>Aliarcobacter</taxon>
    </lineage>
</organism>
<evidence type="ECO:0000313" key="2">
    <source>
        <dbReference type="EMBL" id="MDK2041298.1"/>
    </source>
</evidence>
<evidence type="ECO:0000313" key="3">
    <source>
        <dbReference type="Proteomes" id="UP001237501"/>
    </source>
</evidence>
<dbReference type="AlphaFoldDB" id="A0AAW6VF21"/>
<evidence type="ECO:0000259" key="1">
    <source>
        <dbReference type="Pfam" id="PF09832"/>
    </source>
</evidence>
<name>A0AAW6VF21_9BACT</name>
<comment type="caution">
    <text evidence="2">The sequence shown here is derived from an EMBL/GenBank/DDBJ whole genome shotgun (WGS) entry which is preliminary data.</text>
</comment>
<dbReference type="RefSeq" id="WP_152059619.1">
    <property type="nucleotide sequence ID" value="NZ_CABVSN010000003.1"/>
</dbReference>
<sequence>MYKKISINLLFIILIFSGCSQKVNNISKNESYKLLDEIVVVAEQKSLDITNAPSSGMNVNYVNWGNGTGMSPVFTPNYSISSTLCKNESESYSNEIINNMSKFKDLFTIHGVRINSIYEPTKKLLKISPEKYDCANNYIYVKATLYDVENISKNWNKTNVQQTIKQIESLDDKNIIYQNMFVLDKTYSAFSVDDFKKDSFANVEKKATNVEKFYNVVIKDIQKVMNISKVAEPKKSQAEILIDNSPVKKYYDELTQTMKTLTAVMKNGDKKNEAIYEAVNEFSDKYFSYENIKLKLVNIISNNFTEAELVELNAYYNTEIGKKYREKLPKIISDMQVKSISIFEEKKDILSKMMQERAIKLKNNEKEMANILAKNMNREFKIEPTKKNTKKEVNKSQAEILLDKPIYEEMFLKGIKMGIEEKIKQAPQLLLFKDIMEEFVSKYMNYEEFKPAFIKVFNDNFTQDELSQINRFESTKFAEKYNKQFPKIYEEIKTMYQNILIEHKEDLKKIIEEKLKNK</sequence>
<dbReference type="Proteomes" id="UP001237501">
    <property type="component" value="Unassembled WGS sequence"/>
</dbReference>